<keyword evidence="1" id="KW-1133">Transmembrane helix</keyword>
<organism evidence="2 3">
    <name type="scientific">Streptococcus pseudoporcinus LQ 940-04</name>
    <dbReference type="NCBI Taxonomy" id="875093"/>
    <lineage>
        <taxon>Bacteria</taxon>
        <taxon>Bacillati</taxon>
        <taxon>Bacillota</taxon>
        <taxon>Bacilli</taxon>
        <taxon>Lactobacillales</taxon>
        <taxon>Streptococcaceae</taxon>
        <taxon>Streptococcus</taxon>
    </lineage>
</organism>
<keyword evidence="3" id="KW-1185">Reference proteome</keyword>
<dbReference type="Proteomes" id="UP000003217">
    <property type="component" value="Unassembled WGS sequence"/>
</dbReference>
<proteinExistence type="predicted"/>
<protein>
    <submittedName>
        <fullName evidence="2">Uncharacterized protein</fullName>
    </submittedName>
</protein>
<feature type="transmembrane region" description="Helical" evidence="1">
    <location>
        <begin position="29"/>
        <end position="47"/>
    </location>
</feature>
<reference evidence="2 3" key="1">
    <citation type="journal article" date="2014" name="Int. J. Syst. Evol. Microbiol.">
        <title>Phylogenomics and the dynamic genome evolution of the genus Streptococcus.</title>
        <authorList>
            <consortium name="The Broad Institute Genome Sequencing Platform"/>
            <person name="Richards V.P."/>
            <person name="Palmer S.R."/>
            <person name="Pavinski Bitar P.D."/>
            <person name="Qin X."/>
            <person name="Weinstock G.M."/>
            <person name="Highlander S.K."/>
            <person name="Town C.D."/>
            <person name="Burne R.A."/>
            <person name="Stanhope M.J."/>
        </authorList>
    </citation>
    <scope>NUCLEOTIDE SEQUENCE [LARGE SCALE GENOMIC DNA]</scope>
    <source>
        <strain evidence="2 3">LQ 940-04</strain>
    </source>
</reference>
<evidence type="ECO:0000313" key="3">
    <source>
        <dbReference type="Proteomes" id="UP000003217"/>
    </source>
</evidence>
<gene>
    <name evidence="2" type="ORF">STRPS_0620</name>
</gene>
<dbReference type="EMBL" id="AEUY02000005">
    <property type="protein sequence ID" value="EHI64079.1"/>
    <property type="molecule type" value="Genomic_DNA"/>
</dbReference>
<comment type="caution">
    <text evidence="2">The sequence shown here is derived from an EMBL/GenBank/DDBJ whole genome shotgun (WGS) entry which is preliminary data.</text>
</comment>
<name>G5K978_9STRE</name>
<evidence type="ECO:0000256" key="1">
    <source>
        <dbReference type="SAM" id="Phobius"/>
    </source>
</evidence>
<sequence>MSYSVLKGLCLLRDNYFILPTISAFVNNFFFYFGLVGILVALLATLLV</sequence>
<evidence type="ECO:0000313" key="2">
    <source>
        <dbReference type="EMBL" id="EHI64079.1"/>
    </source>
</evidence>
<dbReference type="AlphaFoldDB" id="G5K978"/>
<keyword evidence="1" id="KW-0472">Membrane</keyword>
<keyword evidence="1" id="KW-0812">Transmembrane</keyword>
<accession>G5K978</accession>